<reference evidence="2 3" key="1">
    <citation type="journal article" date="2019" name="Emerg. Microbes Infect.">
        <title>Comprehensive subspecies identification of 175 nontuberculous mycobacteria species based on 7547 genomic profiles.</title>
        <authorList>
            <person name="Matsumoto Y."/>
            <person name="Kinjo T."/>
            <person name="Motooka D."/>
            <person name="Nabeya D."/>
            <person name="Jung N."/>
            <person name="Uechi K."/>
            <person name="Horii T."/>
            <person name="Iida T."/>
            <person name="Fujita J."/>
            <person name="Nakamura S."/>
        </authorList>
    </citation>
    <scope>NUCLEOTIDE SEQUENCE [LARGE SCALE GENOMIC DNA]</scope>
    <source>
        <strain evidence="2 3">JCM 18538</strain>
    </source>
</reference>
<protein>
    <submittedName>
        <fullName evidence="2">Uncharacterized protein</fullName>
    </submittedName>
</protein>
<organism evidence="2 3">
    <name type="scientific">Mycolicibacterium arabiense</name>
    <dbReference type="NCBI Taxonomy" id="1286181"/>
    <lineage>
        <taxon>Bacteria</taxon>
        <taxon>Bacillati</taxon>
        <taxon>Actinomycetota</taxon>
        <taxon>Actinomycetes</taxon>
        <taxon>Mycobacteriales</taxon>
        <taxon>Mycobacteriaceae</taxon>
        <taxon>Mycolicibacterium</taxon>
    </lineage>
</organism>
<dbReference type="AlphaFoldDB" id="A0A7I7RQZ1"/>
<geneLocation type="plasmid" evidence="3">
    <name>pjcm18538 dna</name>
</geneLocation>
<accession>A0A7I7RQZ1</accession>
<evidence type="ECO:0000313" key="2">
    <source>
        <dbReference type="EMBL" id="BBY46964.1"/>
    </source>
</evidence>
<gene>
    <name evidence="2" type="ORF">MARA_04320</name>
</gene>
<dbReference type="Proteomes" id="UP000467428">
    <property type="component" value="Chromosome"/>
</dbReference>
<dbReference type="PROSITE" id="PS51257">
    <property type="entry name" value="PROKAR_LIPOPROTEIN"/>
    <property type="match status" value="1"/>
</dbReference>
<proteinExistence type="predicted"/>
<dbReference type="SUPFAM" id="SSF49503">
    <property type="entry name" value="Cupredoxins"/>
    <property type="match status" value="1"/>
</dbReference>
<evidence type="ECO:0000256" key="1">
    <source>
        <dbReference type="SAM" id="MobiDB-lite"/>
    </source>
</evidence>
<feature type="compositionally biased region" description="Low complexity" evidence="1">
    <location>
        <begin position="25"/>
        <end position="53"/>
    </location>
</feature>
<evidence type="ECO:0000313" key="3">
    <source>
        <dbReference type="Proteomes" id="UP000467428"/>
    </source>
</evidence>
<feature type="region of interest" description="Disordered" evidence="1">
    <location>
        <begin position="25"/>
        <end position="65"/>
    </location>
</feature>
<dbReference type="InterPro" id="IPR008972">
    <property type="entry name" value="Cupredoxin"/>
</dbReference>
<dbReference type="Gene3D" id="2.60.40.420">
    <property type="entry name" value="Cupredoxins - blue copper proteins"/>
    <property type="match status" value="1"/>
</dbReference>
<sequence length="151" mass="15514">MVTVKCPTRAVPAVLMLLVVGCGSTSTTTQSQSSSPSAESTASSSAGGPSSSEPAPPTPANADRTTVDITIANGAVTPTNGQATASVGKPIVLQVASDTADQLHVHSVPEHTFSIKPRPDQSFEFTVDVPGQVDVELHDLNRTVVTIQVRP</sequence>
<name>A0A7I7RQZ1_9MYCO</name>
<dbReference type="RefSeq" id="WP_163916737.1">
    <property type="nucleotide sequence ID" value="NZ_AP022593.1"/>
</dbReference>
<dbReference type="EMBL" id="AP022593">
    <property type="protein sequence ID" value="BBY46964.1"/>
    <property type="molecule type" value="Genomic_DNA"/>
</dbReference>
<keyword evidence="3" id="KW-1185">Reference proteome</keyword>
<dbReference type="KEGG" id="marz:MARA_04320"/>